<evidence type="ECO:0000313" key="4">
    <source>
        <dbReference type="Proteomes" id="UP000187429"/>
    </source>
</evidence>
<comment type="caution">
    <text evidence="3">The sequence shown here is derived from an EMBL/GenBank/DDBJ whole genome shotgun (WGS) entry which is preliminary data.</text>
</comment>
<dbReference type="Pfam" id="PF01793">
    <property type="entry name" value="Glyco_transf_15"/>
    <property type="match status" value="1"/>
</dbReference>
<evidence type="ECO:0000313" key="3">
    <source>
        <dbReference type="EMBL" id="OMJ29049.1"/>
    </source>
</evidence>
<dbReference type="AlphaFoldDB" id="A0A1R1YQ71"/>
<sequence length="226" mass="26874">MCRFEAMLFYNHPSMKKYEYYWRIEPDVEYYCNINYDPFTFMKSSNLTYGFTIAMGEISETIPTLWDETRYWVLENRNLIPEKNIASWIVDNDGSYNMCHFWSNFEIVDLKFYRSKAYKSYVEYLDSTNGFFYERWGDAPIHSIAASILLPRENIFWFEDIGYRHSTISVCPSNSEMARNCACKGRSSFHRSFCFDKWRNSSNMLKGDFISYILPSTLTANINSHV</sequence>
<keyword evidence="4" id="KW-1185">Reference proteome</keyword>
<dbReference type="Proteomes" id="UP000187429">
    <property type="component" value="Unassembled WGS sequence"/>
</dbReference>
<dbReference type="GO" id="GO:0016020">
    <property type="term" value="C:membrane"/>
    <property type="evidence" value="ECO:0007669"/>
    <property type="project" value="InterPro"/>
</dbReference>
<accession>A0A1R1YQ71</accession>
<dbReference type="PANTHER" id="PTHR31121">
    <property type="entry name" value="ALPHA-1,2 MANNOSYLTRANSFERASE KTR1"/>
    <property type="match status" value="1"/>
</dbReference>
<comment type="similarity">
    <text evidence="1">Belongs to the glycosyltransferase 15 family.</text>
</comment>
<dbReference type="PANTHER" id="PTHR31121:SF6">
    <property type="entry name" value="ALPHA-1,2 MANNOSYLTRANSFERASE KTR1"/>
    <property type="match status" value="1"/>
</dbReference>
<dbReference type="GO" id="GO:0005794">
    <property type="term" value="C:Golgi apparatus"/>
    <property type="evidence" value="ECO:0007669"/>
    <property type="project" value="TreeGrafter"/>
</dbReference>
<reference evidence="4" key="1">
    <citation type="submission" date="2017-01" db="EMBL/GenBank/DDBJ databases">
        <authorList>
            <person name="Wang Y."/>
            <person name="White M."/>
            <person name="Kvist S."/>
            <person name="Moncalvo J.-M."/>
        </authorList>
    </citation>
    <scope>NUCLEOTIDE SEQUENCE [LARGE SCALE GENOMIC DNA]</scope>
    <source>
        <strain evidence="4">ID-206-W2</strain>
    </source>
</reference>
<keyword evidence="3" id="KW-0328">Glycosyltransferase</keyword>
<dbReference type="GO" id="GO:0000032">
    <property type="term" value="P:cell wall mannoprotein biosynthetic process"/>
    <property type="evidence" value="ECO:0007669"/>
    <property type="project" value="TreeGrafter"/>
</dbReference>
<name>A0A1R1YQ71_9FUNG</name>
<dbReference type="InterPro" id="IPR029044">
    <property type="entry name" value="Nucleotide-diphossugar_trans"/>
</dbReference>
<dbReference type="InterPro" id="IPR002685">
    <property type="entry name" value="Glyco_trans_15"/>
</dbReference>
<protein>
    <submittedName>
        <fullName evidence="3">Glycolipid 2-alpha-mannosyltransferase 1</fullName>
    </submittedName>
</protein>
<proteinExistence type="inferred from homology"/>
<evidence type="ECO:0000256" key="1">
    <source>
        <dbReference type="ARBA" id="ARBA00007677"/>
    </source>
</evidence>
<dbReference type="OrthoDB" id="439943at2759"/>
<dbReference type="SUPFAM" id="SSF53448">
    <property type="entry name" value="Nucleotide-diphospho-sugar transferases"/>
    <property type="match status" value="1"/>
</dbReference>
<keyword evidence="2 3" id="KW-0808">Transferase</keyword>
<dbReference type="GO" id="GO:0006487">
    <property type="term" value="P:protein N-linked glycosylation"/>
    <property type="evidence" value="ECO:0007669"/>
    <property type="project" value="TreeGrafter"/>
</dbReference>
<evidence type="ECO:0000256" key="2">
    <source>
        <dbReference type="ARBA" id="ARBA00022679"/>
    </source>
</evidence>
<dbReference type="Gene3D" id="3.90.550.10">
    <property type="entry name" value="Spore Coat Polysaccharide Biosynthesis Protein SpsA, Chain A"/>
    <property type="match status" value="1"/>
</dbReference>
<gene>
    <name evidence="3" type="ORF">AYI69_g1455</name>
</gene>
<organism evidence="3 4">
    <name type="scientific">Smittium culicis</name>
    <dbReference type="NCBI Taxonomy" id="133412"/>
    <lineage>
        <taxon>Eukaryota</taxon>
        <taxon>Fungi</taxon>
        <taxon>Fungi incertae sedis</taxon>
        <taxon>Zoopagomycota</taxon>
        <taxon>Kickxellomycotina</taxon>
        <taxon>Harpellomycetes</taxon>
        <taxon>Harpellales</taxon>
        <taxon>Legeriomycetaceae</taxon>
        <taxon>Smittium</taxon>
    </lineage>
</organism>
<dbReference type="EMBL" id="LSSM01000397">
    <property type="protein sequence ID" value="OMJ29049.1"/>
    <property type="molecule type" value="Genomic_DNA"/>
</dbReference>
<dbReference type="GO" id="GO:0000026">
    <property type="term" value="F:alpha-1,2-mannosyltransferase activity"/>
    <property type="evidence" value="ECO:0007669"/>
    <property type="project" value="TreeGrafter"/>
</dbReference>